<feature type="region of interest" description="Disordered" evidence="4">
    <location>
        <begin position="681"/>
        <end position="700"/>
    </location>
</feature>
<feature type="domain" description="PX" evidence="6">
    <location>
        <begin position="35"/>
        <end position="154"/>
    </location>
</feature>
<evidence type="ECO:0000313" key="8">
    <source>
        <dbReference type="Proteomes" id="UP001159427"/>
    </source>
</evidence>
<feature type="compositionally biased region" description="Basic and acidic residues" evidence="4">
    <location>
        <begin position="395"/>
        <end position="413"/>
    </location>
</feature>
<dbReference type="SMART" id="SM00312">
    <property type="entry name" value="PX"/>
    <property type="match status" value="1"/>
</dbReference>
<evidence type="ECO:0000256" key="3">
    <source>
        <dbReference type="PROSITE-ProRule" id="PRU00192"/>
    </source>
</evidence>
<dbReference type="Proteomes" id="UP001159427">
    <property type="component" value="Unassembled WGS sequence"/>
</dbReference>
<sequence length="782" mass="89694">MQSLALQSAHFDAFCPSQVSSAGSVQFSASTMSLTRVQDVSVQDIHKRKKPRKHYAYVIHVQWQDGPIIPVYRSYDTLLELQEQLLQNGKEEDISTITLKGKRLSDWFTIKKRAKAIRRMPVVEEFLKGVVHLPLHISESDAVITFFLPLPEDLIGIDHEEKEMHQSIDGLKRGSQKPKHRCIHHISEPMLVEQYVVICDYVKQDESDISLKSGNVVDVIEKYEHGWWFVDLDGEVGWAPASYLEPRDGSEDDQVLEVFKEGEEETYITMAGYEPQLEDEVNFDMGKIVKVIQKNLDGWWLIKFDDQEGWAPSMFMREIATSRYNEREKGKHKARALLRDHTRKYITSGRRNTWKPPQRKRSVKRTYPGHGTNQTGSTRSAATPTYVNLKFHEATKSEVPGKGRTRGKLDPNEVRTSARLQPIDDMKNNTKDTYENSIELSKPRPLSLVAEEAPETVSRGTSPIPSPLLVHQDSNNSSTSSSDHVFRSIPSSEFPFTQTSDNDPFKEDNQEPEPESNPAHDVNDSENEAVKDNQDISDEDEGDEYTENMPELVNNRRFYAMGSYKKQDEEEVNLRENAEVEVLEEDSGGWWLVRTSSHSVGWAPSNFLEKVQSLSRVEDNSDEDELPVENNYHDNLPTRPPKSPRVQKMARDMCIEKNFWNYIRKGKGMETCPINPQEIMSESSSEVDTGNYQPAEEAEGNESEVMVFTFDDYECDPDSKVCFRKGRKKDGMKYFPSNKIVAHDNNMNILEENNNVMERSESVPSLAEPEDFDDHDYEFIEL</sequence>
<dbReference type="EMBL" id="CALNXI010000380">
    <property type="protein sequence ID" value="CAH3025932.1"/>
    <property type="molecule type" value="Genomic_DNA"/>
</dbReference>
<accession>A0ABN8MAP4</accession>
<dbReference type="Gene3D" id="2.30.30.40">
    <property type="entry name" value="SH3 Domains"/>
    <property type="match status" value="3"/>
</dbReference>
<dbReference type="SMART" id="SM00326">
    <property type="entry name" value="SH3"/>
    <property type="match status" value="3"/>
</dbReference>
<dbReference type="InterPro" id="IPR001683">
    <property type="entry name" value="PX_dom"/>
</dbReference>
<evidence type="ECO:0008006" key="9">
    <source>
        <dbReference type="Google" id="ProtNLM"/>
    </source>
</evidence>
<dbReference type="Pfam" id="PF07653">
    <property type="entry name" value="SH3_2"/>
    <property type="match status" value="1"/>
</dbReference>
<feature type="domain" description="SH3" evidence="5">
    <location>
        <begin position="190"/>
        <end position="249"/>
    </location>
</feature>
<dbReference type="Gene3D" id="3.30.1520.10">
    <property type="entry name" value="Phox-like domain"/>
    <property type="match status" value="1"/>
</dbReference>
<dbReference type="InterPro" id="IPR051228">
    <property type="entry name" value="NADPH_Oxidase/PX-Domain"/>
</dbReference>
<feature type="region of interest" description="Disordered" evidence="4">
    <location>
        <begin position="450"/>
        <end position="551"/>
    </location>
</feature>
<dbReference type="PANTHER" id="PTHR15706:SF2">
    <property type="entry name" value="SH3 AND PX DOMAIN-CONTAINING PROTEIN 2A"/>
    <property type="match status" value="1"/>
</dbReference>
<evidence type="ECO:0000256" key="1">
    <source>
        <dbReference type="ARBA" id="ARBA00022443"/>
    </source>
</evidence>
<dbReference type="PROSITE" id="PS50195">
    <property type="entry name" value="PX"/>
    <property type="match status" value="1"/>
</dbReference>
<feature type="compositionally biased region" description="Polar residues" evidence="4">
    <location>
        <begin position="489"/>
        <end position="502"/>
    </location>
</feature>
<comment type="caution">
    <text evidence="7">The sequence shown here is derived from an EMBL/GenBank/DDBJ whole genome shotgun (WGS) entry which is preliminary data.</text>
</comment>
<evidence type="ECO:0000259" key="6">
    <source>
        <dbReference type="PROSITE" id="PS50195"/>
    </source>
</evidence>
<feature type="compositionally biased region" description="Acidic residues" evidence="4">
    <location>
        <begin position="535"/>
        <end position="546"/>
    </location>
</feature>
<dbReference type="PROSITE" id="PS50002">
    <property type="entry name" value="SH3"/>
    <property type="match status" value="3"/>
</dbReference>
<dbReference type="InterPro" id="IPR036028">
    <property type="entry name" value="SH3-like_dom_sf"/>
</dbReference>
<protein>
    <recommendedName>
        <fullName evidence="9">SH3 and PX domain-containing protein 2A</fullName>
    </recommendedName>
</protein>
<reference evidence="7 8" key="1">
    <citation type="submission" date="2022-05" db="EMBL/GenBank/DDBJ databases">
        <authorList>
            <consortium name="Genoscope - CEA"/>
            <person name="William W."/>
        </authorList>
    </citation>
    <scope>NUCLEOTIDE SEQUENCE [LARGE SCALE GENOMIC DNA]</scope>
</reference>
<organism evidence="7 8">
    <name type="scientific">Porites evermanni</name>
    <dbReference type="NCBI Taxonomy" id="104178"/>
    <lineage>
        <taxon>Eukaryota</taxon>
        <taxon>Metazoa</taxon>
        <taxon>Cnidaria</taxon>
        <taxon>Anthozoa</taxon>
        <taxon>Hexacorallia</taxon>
        <taxon>Scleractinia</taxon>
        <taxon>Fungiina</taxon>
        <taxon>Poritidae</taxon>
        <taxon>Porites</taxon>
    </lineage>
</organism>
<dbReference type="InterPro" id="IPR001452">
    <property type="entry name" value="SH3_domain"/>
</dbReference>
<dbReference type="CDD" id="cd11856">
    <property type="entry name" value="SH3_p47phox_like"/>
    <property type="match status" value="1"/>
</dbReference>
<dbReference type="PANTHER" id="PTHR15706">
    <property type="entry name" value="SH3 MULTIPLE DOMAIN"/>
    <property type="match status" value="1"/>
</dbReference>
<gene>
    <name evidence="7" type="ORF">PEVE_00027632</name>
</gene>
<feature type="compositionally biased region" description="Polar residues" evidence="4">
    <location>
        <begin position="371"/>
        <end position="381"/>
    </location>
</feature>
<feature type="compositionally biased region" description="Polar residues" evidence="4">
    <location>
        <begin position="681"/>
        <end position="692"/>
    </location>
</feature>
<evidence type="ECO:0000313" key="7">
    <source>
        <dbReference type="EMBL" id="CAH3025932.1"/>
    </source>
</evidence>
<dbReference type="InterPro" id="IPR036871">
    <property type="entry name" value="PX_dom_sf"/>
</dbReference>
<feature type="domain" description="SH3" evidence="5">
    <location>
        <begin position="553"/>
        <end position="613"/>
    </location>
</feature>
<feature type="domain" description="SH3" evidence="5">
    <location>
        <begin position="262"/>
        <end position="321"/>
    </location>
</feature>
<feature type="region of interest" description="Disordered" evidence="4">
    <location>
        <begin position="349"/>
        <end position="381"/>
    </location>
</feature>
<evidence type="ECO:0000256" key="4">
    <source>
        <dbReference type="SAM" id="MobiDB-lite"/>
    </source>
</evidence>
<evidence type="ECO:0000256" key="2">
    <source>
        <dbReference type="ARBA" id="ARBA00022737"/>
    </source>
</evidence>
<dbReference type="SUPFAM" id="SSF50044">
    <property type="entry name" value="SH3-domain"/>
    <property type="match status" value="3"/>
</dbReference>
<proteinExistence type="predicted"/>
<keyword evidence="8" id="KW-1185">Reference proteome</keyword>
<feature type="region of interest" description="Disordered" evidence="4">
    <location>
        <begin position="395"/>
        <end position="430"/>
    </location>
</feature>
<dbReference type="Pfam" id="PF00018">
    <property type="entry name" value="SH3_1"/>
    <property type="match status" value="2"/>
</dbReference>
<evidence type="ECO:0000259" key="5">
    <source>
        <dbReference type="PROSITE" id="PS50002"/>
    </source>
</evidence>
<keyword evidence="1 3" id="KW-0728">SH3 domain</keyword>
<name>A0ABN8MAP4_9CNID</name>
<feature type="region of interest" description="Disordered" evidence="4">
    <location>
        <begin position="620"/>
        <end position="647"/>
    </location>
</feature>
<keyword evidence="2" id="KW-0677">Repeat</keyword>
<dbReference type="SUPFAM" id="SSF64268">
    <property type="entry name" value="PX domain"/>
    <property type="match status" value="1"/>
</dbReference>